<reference evidence="2 3" key="1">
    <citation type="submission" date="2019-06" db="EMBL/GenBank/DDBJ databases">
        <title>Description of Kitasatospora acidophila sp. nov. isolated from pine grove soil, and reclassification of Streptomyces novaecaesareae to Kitasatospora novaeceasareae comb. nov.</title>
        <authorList>
            <person name="Kim M.J."/>
        </authorList>
    </citation>
    <scope>NUCLEOTIDE SEQUENCE [LARGE SCALE GENOMIC DNA]</scope>
    <source>
        <strain evidence="2 3">MMS16-CNU292</strain>
    </source>
</reference>
<gene>
    <name evidence="2" type="ORF">E6W39_32380</name>
</gene>
<keyword evidence="3" id="KW-1185">Reference proteome</keyword>
<name>A0A540WAP6_9ACTN</name>
<dbReference type="AlphaFoldDB" id="A0A540WAP6"/>
<proteinExistence type="predicted"/>
<evidence type="ECO:0000313" key="3">
    <source>
        <dbReference type="Proteomes" id="UP000319103"/>
    </source>
</evidence>
<dbReference type="OrthoDB" id="4323885at2"/>
<organism evidence="2 3">
    <name type="scientific">Kitasatospora acidiphila</name>
    <dbReference type="NCBI Taxonomy" id="2567942"/>
    <lineage>
        <taxon>Bacteria</taxon>
        <taxon>Bacillati</taxon>
        <taxon>Actinomycetota</taxon>
        <taxon>Actinomycetes</taxon>
        <taxon>Kitasatosporales</taxon>
        <taxon>Streptomycetaceae</taxon>
        <taxon>Kitasatospora</taxon>
    </lineage>
</organism>
<feature type="region of interest" description="Disordered" evidence="1">
    <location>
        <begin position="22"/>
        <end position="55"/>
    </location>
</feature>
<sequence length="88" mass="9229">MCLVDDLYGHCGAPGCLSGSDRFGERPTSPVHAPFAADAGTLQTPRKPVGEPRRPPATFLEAVQETEEVVPVNAVSTWVLPSGATVGR</sequence>
<dbReference type="EMBL" id="VIGB01000003">
    <property type="protein sequence ID" value="TQF06058.1"/>
    <property type="molecule type" value="Genomic_DNA"/>
</dbReference>
<protein>
    <submittedName>
        <fullName evidence="2">Uncharacterized protein</fullName>
    </submittedName>
</protein>
<evidence type="ECO:0000313" key="2">
    <source>
        <dbReference type="EMBL" id="TQF06058.1"/>
    </source>
</evidence>
<comment type="caution">
    <text evidence="2">The sequence shown here is derived from an EMBL/GenBank/DDBJ whole genome shotgun (WGS) entry which is preliminary data.</text>
</comment>
<dbReference type="Proteomes" id="UP000319103">
    <property type="component" value="Unassembled WGS sequence"/>
</dbReference>
<accession>A0A540WAP6</accession>
<evidence type="ECO:0000256" key="1">
    <source>
        <dbReference type="SAM" id="MobiDB-lite"/>
    </source>
</evidence>